<proteinExistence type="predicted"/>
<dbReference type="InterPro" id="IPR035898">
    <property type="entry name" value="TAZ_dom_sf"/>
</dbReference>
<evidence type="ECO:0000256" key="6">
    <source>
        <dbReference type="ARBA" id="ARBA00022833"/>
    </source>
</evidence>
<evidence type="ECO:0000256" key="11">
    <source>
        <dbReference type="ARBA" id="ARBA00048017"/>
    </source>
</evidence>
<evidence type="ECO:0000256" key="2">
    <source>
        <dbReference type="ARBA" id="ARBA00013184"/>
    </source>
</evidence>
<dbReference type="SMART" id="SM00551">
    <property type="entry name" value="ZnF_TAZ"/>
    <property type="match status" value="1"/>
</dbReference>
<dbReference type="Proteomes" id="UP000005239">
    <property type="component" value="Unassembled WGS sequence"/>
</dbReference>
<reference evidence="12" key="2">
    <citation type="submission" date="2022-06" db="UniProtKB">
        <authorList>
            <consortium name="EnsemblMetazoa"/>
        </authorList>
    </citation>
    <scope>IDENTIFICATION</scope>
    <source>
        <strain evidence="12">PS312</strain>
    </source>
</reference>
<dbReference type="AlphaFoldDB" id="A0A2A6BBM3"/>
<dbReference type="EC" id="2.3.1.48" evidence="2"/>
<dbReference type="SUPFAM" id="SSF57933">
    <property type="entry name" value="TAZ domain"/>
    <property type="match status" value="1"/>
</dbReference>
<accession>A0A8R1U9X7</accession>
<gene>
    <name evidence="12" type="primary">WBGene00104655</name>
</gene>
<organism evidence="12 13">
    <name type="scientific">Pristionchus pacificus</name>
    <name type="common">Parasitic nematode worm</name>
    <dbReference type="NCBI Taxonomy" id="54126"/>
    <lineage>
        <taxon>Eukaryota</taxon>
        <taxon>Metazoa</taxon>
        <taxon>Ecdysozoa</taxon>
        <taxon>Nematoda</taxon>
        <taxon>Chromadorea</taxon>
        <taxon>Rhabditida</taxon>
        <taxon>Rhabditina</taxon>
        <taxon>Diplogasteromorpha</taxon>
        <taxon>Diplogasteroidea</taxon>
        <taxon>Neodiplogasteridae</taxon>
        <taxon>Pristionchus</taxon>
    </lineage>
</organism>
<evidence type="ECO:0000313" key="12">
    <source>
        <dbReference type="EnsemblMetazoa" id="PPA15101.1"/>
    </source>
</evidence>
<sequence length="218" mass="24973">MTSDGFDLTIANSKSDRLFETLCHDSEWLKTERPDIKAVIVRSSPASSRTRRYFLFGENKDNYLSGTARDVPLVQPPLLSWFIEMSDSTEENTAAQEKSRLERENPIQRCIESFIHAGGCTDENCERKDCAKVMKLIRHVCAKCAKNSTDECQVCKHAKLLSAYHARSCNAVDCTMPFCAQLRQKLIERKAFYKVDPICFVCYYENRFSRPSSPISHH</sequence>
<keyword evidence="5" id="KW-0863">Zinc-finger</keyword>
<dbReference type="InterPro" id="IPR013178">
    <property type="entry name" value="Histone_AcTrfase_Rtt109/CBP"/>
</dbReference>
<evidence type="ECO:0000256" key="5">
    <source>
        <dbReference type="ARBA" id="ARBA00022771"/>
    </source>
</evidence>
<keyword evidence="3" id="KW-0808">Transferase</keyword>
<keyword evidence="10" id="KW-0539">Nucleus</keyword>
<evidence type="ECO:0000256" key="3">
    <source>
        <dbReference type="ARBA" id="ARBA00022679"/>
    </source>
</evidence>
<protein>
    <recommendedName>
        <fullName evidence="2">histone acetyltransferase</fullName>
        <ecNumber evidence="2">2.3.1.48</ecNumber>
    </recommendedName>
</protein>
<evidence type="ECO:0000256" key="9">
    <source>
        <dbReference type="ARBA" id="ARBA00023163"/>
    </source>
</evidence>
<name>A0A2A6BBM3_PRIPA</name>
<evidence type="ECO:0000256" key="4">
    <source>
        <dbReference type="ARBA" id="ARBA00022723"/>
    </source>
</evidence>
<evidence type="ECO:0000313" key="13">
    <source>
        <dbReference type="Proteomes" id="UP000005239"/>
    </source>
</evidence>
<dbReference type="GO" id="GO:0005634">
    <property type="term" value="C:nucleus"/>
    <property type="evidence" value="ECO:0007669"/>
    <property type="project" value="UniProtKB-SubCell"/>
</dbReference>
<keyword evidence="13" id="KW-1185">Reference proteome</keyword>
<accession>A0A2A6BBM3</accession>
<reference evidence="13" key="1">
    <citation type="journal article" date="2008" name="Nat. Genet.">
        <title>The Pristionchus pacificus genome provides a unique perspective on nematode lifestyle and parasitism.</title>
        <authorList>
            <person name="Dieterich C."/>
            <person name="Clifton S.W."/>
            <person name="Schuster L.N."/>
            <person name="Chinwalla A."/>
            <person name="Delehaunty K."/>
            <person name="Dinkelacker I."/>
            <person name="Fulton L."/>
            <person name="Fulton R."/>
            <person name="Godfrey J."/>
            <person name="Minx P."/>
            <person name="Mitreva M."/>
            <person name="Roeseler W."/>
            <person name="Tian H."/>
            <person name="Witte H."/>
            <person name="Yang S.P."/>
            <person name="Wilson R.K."/>
            <person name="Sommer R.J."/>
        </authorList>
    </citation>
    <scope>NUCLEOTIDE SEQUENCE [LARGE SCALE GENOMIC DNA]</scope>
    <source>
        <strain evidence="13">PS312</strain>
    </source>
</reference>
<keyword evidence="9" id="KW-0804">Transcription</keyword>
<dbReference type="Pfam" id="PF02135">
    <property type="entry name" value="zf-TAZ"/>
    <property type="match status" value="1"/>
</dbReference>
<dbReference type="Gene3D" id="1.20.1020.10">
    <property type="entry name" value="TAZ domain"/>
    <property type="match status" value="1"/>
</dbReference>
<evidence type="ECO:0000256" key="1">
    <source>
        <dbReference type="ARBA" id="ARBA00004123"/>
    </source>
</evidence>
<dbReference type="EnsemblMetazoa" id="PPA15101.1">
    <property type="protein sequence ID" value="PPA15101.1"/>
    <property type="gene ID" value="WBGene00104655"/>
</dbReference>
<dbReference type="InterPro" id="IPR000197">
    <property type="entry name" value="Znf_TAZ"/>
</dbReference>
<comment type="catalytic activity">
    <reaction evidence="11">
        <text>L-lysyl-[protein] + acetyl-CoA = N(6)-acetyl-L-lysyl-[protein] + CoA + H(+)</text>
        <dbReference type="Rhea" id="RHEA:45948"/>
        <dbReference type="Rhea" id="RHEA-COMP:9752"/>
        <dbReference type="Rhea" id="RHEA-COMP:10731"/>
        <dbReference type="ChEBI" id="CHEBI:15378"/>
        <dbReference type="ChEBI" id="CHEBI:29969"/>
        <dbReference type="ChEBI" id="CHEBI:57287"/>
        <dbReference type="ChEBI" id="CHEBI:57288"/>
        <dbReference type="ChEBI" id="CHEBI:61930"/>
        <dbReference type="EC" id="2.3.1.48"/>
    </reaction>
</comment>
<evidence type="ECO:0000256" key="8">
    <source>
        <dbReference type="ARBA" id="ARBA00023015"/>
    </source>
</evidence>
<dbReference type="GO" id="GO:0006355">
    <property type="term" value="P:regulation of DNA-templated transcription"/>
    <property type="evidence" value="ECO:0007669"/>
    <property type="project" value="InterPro"/>
</dbReference>
<dbReference type="GO" id="GO:0004402">
    <property type="term" value="F:histone acetyltransferase activity"/>
    <property type="evidence" value="ECO:0007669"/>
    <property type="project" value="InterPro"/>
</dbReference>
<keyword evidence="4" id="KW-0479">Metal-binding</keyword>
<dbReference type="PROSITE" id="PS50134">
    <property type="entry name" value="ZF_TAZ"/>
    <property type="match status" value="1"/>
</dbReference>
<keyword evidence="7" id="KW-0156">Chromatin regulator</keyword>
<keyword evidence="6" id="KW-0862">Zinc</keyword>
<comment type="subcellular location">
    <subcellularLocation>
        <location evidence="1">Nucleus</location>
    </subcellularLocation>
</comment>
<dbReference type="OrthoDB" id="5852836at2759"/>
<dbReference type="PANTHER" id="PTHR13808:SF1">
    <property type="entry name" value="HISTONE ACETYLTRANSFERASE"/>
    <property type="match status" value="1"/>
</dbReference>
<evidence type="ECO:0000256" key="10">
    <source>
        <dbReference type="ARBA" id="ARBA00023242"/>
    </source>
</evidence>
<dbReference type="PANTHER" id="PTHR13808">
    <property type="entry name" value="CBP/P300-RELATED"/>
    <property type="match status" value="1"/>
</dbReference>
<evidence type="ECO:0000256" key="7">
    <source>
        <dbReference type="ARBA" id="ARBA00022853"/>
    </source>
</evidence>
<dbReference type="GO" id="GO:0008270">
    <property type="term" value="F:zinc ion binding"/>
    <property type="evidence" value="ECO:0007669"/>
    <property type="project" value="UniProtKB-KW"/>
</dbReference>
<keyword evidence="8" id="KW-0805">Transcription regulation</keyword>